<name>A0A6V8PM85_9ACTN</name>
<dbReference type="AlphaFoldDB" id="A0A6V8PM85"/>
<evidence type="ECO:0000256" key="1">
    <source>
        <dbReference type="PROSITE-ProRule" id="PRU01076"/>
    </source>
</evidence>
<gene>
    <name evidence="3" type="ORF">HKBW3S25_00130</name>
    <name evidence="4" type="ORF">HKBW3S42_00431</name>
</gene>
<evidence type="ECO:0000313" key="3">
    <source>
        <dbReference type="EMBL" id="GFP24693.1"/>
    </source>
</evidence>
<dbReference type="Gene3D" id="2.10.260.10">
    <property type="match status" value="1"/>
</dbReference>
<accession>A0A6V8PM85</accession>
<dbReference type="SUPFAM" id="SSF89447">
    <property type="entry name" value="AbrB/MazE/MraZ-like"/>
    <property type="match status" value="1"/>
</dbReference>
<evidence type="ECO:0000313" key="6">
    <source>
        <dbReference type="Proteomes" id="UP000568877"/>
    </source>
</evidence>
<dbReference type="PROSITE" id="PS51740">
    <property type="entry name" value="SPOVT_ABRB"/>
    <property type="match status" value="1"/>
</dbReference>
<dbReference type="GO" id="GO:0003677">
    <property type="term" value="F:DNA binding"/>
    <property type="evidence" value="ECO:0007669"/>
    <property type="project" value="UniProtKB-UniRule"/>
</dbReference>
<dbReference type="Pfam" id="PF04014">
    <property type="entry name" value="MazE_antitoxin"/>
    <property type="match status" value="1"/>
</dbReference>
<evidence type="ECO:0000259" key="2">
    <source>
        <dbReference type="PROSITE" id="PS51740"/>
    </source>
</evidence>
<dbReference type="NCBIfam" id="TIGR01439">
    <property type="entry name" value="lp_hng_hel_AbrB"/>
    <property type="match status" value="1"/>
</dbReference>
<dbReference type="Proteomes" id="UP000543224">
    <property type="component" value="Unassembled WGS sequence"/>
</dbReference>
<dbReference type="SMART" id="SM00966">
    <property type="entry name" value="SpoVT_AbrB"/>
    <property type="match status" value="1"/>
</dbReference>
<proteinExistence type="predicted"/>
<feature type="domain" description="SpoVT-AbrB" evidence="2">
    <location>
        <begin position="3"/>
        <end position="49"/>
    </location>
</feature>
<dbReference type="InterPro" id="IPR037914">
    <property type="entry name" value="SpoVT-AbrB_sf"/>
</dbReference>
<evidence type="ECO:0000313" key="4">
    <source>
        <dbReference type="EMBL" id="GFP32126.1"/>
    </source>
</evidence>
<keyword evidence="1" id="KW-0238">DNA-binding</keyword>
<organism evidence="4 6">
    <name type="scientific">Candidatus Hakubella thermalkaliphila</name>
    <dbReference type="NCBI Taxonomy" id="2754717"/>
    <lineage>
        <taxon>Bacteria</taxon>
        <taxon>Bacillati</taxon>
        <taxon>Actinomycetota</taxon>
        <taxon>Actinomycetota incertae sedis</taxon>
        <taxon>Candidatus Hakubellales</taxon>
        <taxon>Candidatus Hakubellaceae</taxon>
        <taxon>Candidatus Hakubella</taxon>
    </lineage>
</organism>
<evidence type="ECO:0000313" key="5">
    <source>
        <dbReference type="Proteomes" id="UP000543224"/>
    </source>
</evidence>
<sequence>MKEIISTITSKGQVTIPAEVRKHLGLKTRDKVMFVVEEEGAVRLSPPRYPDLASVRGAAGSLKKPLSWQEVREIAREDHLKDKYQDKL</sequence>
<dbReference type="Proteomes" id="UP000568877">
    <property type="component" value="Unassembled WGS sequence"/>
</dbReference>
<reference evidence="5 6" key="1">
    <citation type="journal article" date="2020" name="Front. Microbiol.">
        <title>Single-cell genomics of novel Actinobacteria with the Wood-Ljungdahl pathway discovered in a serpentinizing system.</title>
        <authorList>
            <person name="Merino N."/>
            <person name="Kawai M."/>
            <person name="Boyd E.S."/>
            <person name="Colman D.R."/>
            <person name="McGlynn S.E."/>
            <person name="Nealson K.H."/>
            <person name="Kurokawa K."/>
            <person name="Hongoh Y."/>
        </authorList>
    </citation>
    <scope>NUCLEOTIDE SEQUENCE [LARGE SCALE GENOMIC DNA]</scope>
    <source>
        <strain evidence="3 5">S25</strain>
        <strain evidence="4 6">S42</strain>
    </source>
</reference>
<dbReference type="EMBL" id="BLRX01000008">
    <property type="protein sequence ID" value="GFP24693.1"/>
    <property type="molecule type" value="Genomic_DNA"/>
</dbReference>
<dbReference type="EMBL" id="BLSA01000035">
    <property type="protein sequence ID" value="GFP32126.1"/>
    <property type="molecule type" value="Genomic_DNA"/>
</dbReference>
<protein>
    <recommendedName>
        <fullName evidence="2">SpoVT-AbrB domain-containing protein</fullName>
    </recommendedName>
</protein>
<dbReference type="InterPro" id="IPR007159">
    <property type="entry name" value="SpoVT-AbrB_dom"/>
</dbReference>
<comment type="caution">
    <text evidence="4">The sequence shown here is derived from an EMBL/GenBank/DDBJ whole genome shotgun (WGS) entry which is preliminary data.</text>
</comment>